<evidence type="ECO:0000313" key="3">
    <source>
        <dbReference type="Proteomes" id="UP000231282"/>
    </source>
</evidence>
<dbReference type="PIRSF" id="PIRSF038992">
    <property type="entry name" value="Aldolase_Ia"/>
    <property type="match status" value="1"/>
</dbReference>
<gene>
    <name evidence="2" type="ORF">COT63_02265</name>
</gene>
<dbReference type="InterPro" id="IPR041720">
    <property type="entry name" value="FbaB-like"/>
</dbReference>
<dbReference type="PANTHER" id="PTHR47916">
    <property type="entry name" value="FRUCTOSE-BISPHOSPHATE ALDOLASE CLASS 1"/>
    <property type="match status" value="1"/>
</dbReference>
<reference evidence="3" key="1">
    <citation type="submission" date="2017-09" db="EMBL/GenBank/DDBJ databases">
        <title>Depth-based differentiation of microbial function through sediment-hosted aquifers and enrichment of novel symbionts in the deep terrestrial subsurface.</title>
        <authorList>
            <person name="Probst A.J."/>
            <person name="Ladd B."/>
            <person name="Jarett J.K."/>
            <person name="Geller-Mcgrath D.E."/>
            <person name="Sieber C.M.K."/>
            <person name="Emerson J.B."/>
            <person name="Anantharaman K."/>
            <person name="Thomas B.C."/>
            <person name="Malmstrom R."/>
            <person name="Stieglmeier M."/>
            <person name="Klingl A."/>
            <person name="Woyke T."/>
            <person name="Ryan C.M."/>
            <person name="Banfield J.F."/>
        </authorList>
    </citation>
    <scope>NUCLEOTIDE SEQUENCE [LARGE SCALE GENOMIC DNA]</scope>
</reference>
<dbReference type="CDD" id="cd00958">
    <property type="entry name" value="DhnA"/>
    <property type="match status" value="1"/>
</dbReference>
<proteinExistence type="predicted"/>
<dbReference type="Gene3D" id="3.20.20.70">
    <property type="entry name" value="Aldolase class I"/>
    <property type="match status" value="1"/>
</dbReference>
<feature type="active site" description="Schiff-base intermediate with dihydroxyacetone-P" evidence="1">
    <location>
        <position position="154"/>
    </location>
</feature>
<dbReference type="EMBL" id="PEZH01000044">
    <property type="protein sequence ID" value="PIS15008.1"/>
    <property type="molecule type" value="Genomic_DNA"/>
</dbReference>
<accession>A0A2H0WSV2</accession>
<dbReference type="InterPro" id="IPR002915">
    <property type="entry name" value="DeoC/FbaB/LacD_aldolase"/>
</dbReference>
<dbReference type="SUPFAM" id="SSF51569">
    <property type="entry name" value="Aldolase"/>
    <property type="match status" value="1"/>
</dbReference>
<evidence type="ECO:0000313" key="2">
    <source>
        <dbReference type="EMBL" id="PIS15008.1"/>
    </source>
</evidence>
<dbReference type="InterPro" id="IPR013785">
    <property type="entry name" value="Aldolase_TIM"/>
</dbReference>
<dbReference type="PANTHER" id="PTHR47916:SF1">
    <property type="entry name" value="3-HYDROXY-5-PHOSPHONOOXYPENTANE-2,4-DIONE THIOLASE"/>
    <property type="match status" value="1"/>
</dbReference>
<protein>
    <submittedName>
        <fullName evidence="2">Aldolase</fullName>
    </submittedName>
</protein>
<dbReference type="SMART" id="SM01133">
    <property type="entry name" value="DeoC"/>
    <property type="match status" value="1"/>
</dbReference>
<organism evidence="2 3">
    <name type="scientific">Candidatus Shapirobacteria bacterium CG09_land_8_20_14_0_10_38_17</name>
    <dbReference type="NCBI Taxonomy" id="1974884"/>
    <lineage>
        <taxon>Bacteria</taxon>
        <taxon>Candidatus Shapironibacteriota</taxon>
    </lineage>
</organism>
<sequence length="241" mass="26533">MEHGTVDFDDRSVDPEKVLAIANCGQFSGVILQKGVAEKYYNSKKYQVPLIVKLNGKTNLVDDSDPYSPQLCRVEEAVELGASAVGYTVYVGSRYENKMINEFAKIERKADKYGLPLIGWMYPRGKAVAGREYSREVLSYAARLALEVGAEMVKIPYSGDRESFSWVVKAAGKVKIVVQGGPKIKEGLFYQVIRDVLSAGAIGLAVGRNVWQAGEPIKVAEEIGKIVCEKLKAPRQKGETH</sequence>
<name>A0A2H0WSV2_9BACT</name>
<dbReference type="Proteomes" id="UP000231282">
    <property type="component" value="Unassembled WGS sequence"/>
</dbReference>
<dbReference type="Pfam" id="PF01791">
    <property type="entry name" value="DeoC"/>
    <property type="match status" value="1"/>
</dbReference>
<dbReference type="GO" id="GO:0004332">
    <property type="term" value="F:fructose-bisphosphate aldolase activity"/>
    <property type="evidence" value="ECO:0007669"/>
    <property type="project" value="InterPro"/>
</dbReference>
<dbReference type="AlphaFoldDB" id="A0A2H0WSV2"/>
<evidence type="ECO:0000256" key="1">
    <source>
        <dbReference type="PIRSR" id="PIRSR038992-1"/>
    </source>
</evidence>
<dbReference type="InterPro" id="IPR050456">
    <property type="entry name" value="DeoC/FbaB_aldolase"/>
</dbReference>
<feature type="active site" description="Proton donor" evidence="1">
    <location>
        <position position="122"/>
    </location>
</feature>
<comment type="caution">
    <text evidence="2">The sequence shown here is derived from an EMBL/GenBank/DDBJ whole genome shotgun (WGS) entry which is preliminary data.</text>
</comment>